<keyword evidence="2" id="KW-0378">Hydrolase</keyword>
<dbReference type="EMBL" id="CAJVCH010472015">
    <property type="protein sequence ID" value="CAG7820190.1"/>
    <property type="molecule type" value="Genomic_DNA"/>
</dbReference>
<organism evidence="5 6">
    <name type="scientific">Allacma fusca</name>
    <dbReference type="NCBI Taxonomy" id="39272"/>
    <lineage>
        <taxon>Eukaryota</taxon>
        <taxon>Metazoa</taxon>
        <taxon>Ecdysozoa</taxon>
        <taxon>Arthropoda</taxon>
        <taxon>Hexapoda</taxon>
        <taxon>Collembola</taxon>
        <taxon>Symphypleona</taxon>
        <taxon>Sminthuridae</taxon>
        <taxon>Allacma</taxon>
    </lineage>
</organism>
<accession>A0A8J2KSR9</accession>
<reference evidence="5" key="1">
    <citation type="submission" date="2021-06" db="EMBL/GenBank/DDBJ databases">
        <authorList>
            <person name="Hodson N. C."/>
            <person name="Mongue J. A."/>
            <person name="Jaron S. K."/>
        </authorList>
    </citation>
    <scope>NUCLEOTIDE SEQUENCE</scope>
</reference>
<dbReference type="Pfam" id="PF00089">
    <property type="entry name" value="Trypsin"/>
    <property type="match status" value="1"/>
</dbReference>
<gene>
    <name evidence="5" type="ORF">AFUS01_LOCUS30593</name>
</gene>
<proteinExistence type="predicted"/>
<evidence type="ECO:0000256" key="3">
    <source>
        <dbReference type="ARBA" id="ARBA00022825"/>
    </source>
</evidence>
<dbReference type="InterPro" id="IPR050127">
    <property type="entry name" value="Serine_Proteases_S1"/>
</dbReference>
<dbReference type="PROSITE" id="PS50240">
    <property type="entry name" value="TRYPSIN_DOM"/>
    <property type="match status" value="1"/>
</dbReference>
<evidence type="ECO:0000313" key="6">
    <source>
        <dbReference type="Proteomes" id="UP000708208"/>
    </source>
</evidence>
<comment type="caution">
    <text evidence="5">The sequence shown here is derived from an EMBL/GenBank/DDBJ whole genome shotgun (WGS) entry which is preliminary data.</text>
</comment>
<dbReference type="AlphaFoldDB" id="A0A8J2KSR9"/>
<dbReference type="Proteomes" id="UP000708208">
    <property type="component" value="Unassembled WGS sequence"/>
</dbReference>
<dbReference type="InterPro" id="IPR001254">
    <property type="entry name" value="Trypsin_dom"/>
</dbReference>
<dbReference type="GO" id="GO:0005615">
    <property type="term" value="C:extracellular space"/>
    <property type="evidence" value="ECO:0007669"/>
    <property type="project" value="TreeGrafter"/>
</dbReference>
<dbReference type="OrthoDB" id="6348928at2759"/>
<keyword evidence="3" id="KW-0720">Serine protease</keyword>
<evidence type="ECO:0000256" key="2">
    <source>
        <dbReference type="ARBA" id="ARBA00022801"/>
    </source>
</evidence>
<dbReference type="PANTHER" id="PTHR24264">
    <property type="entry name" value="TRYPSIN-RELATED"/>
    <property type="match status" value="1"/>
</dbReference>
<dbReference type="GO" id="GO:0006508">
    <property type="term" value="P:proteolysis"/>
    <property type="evidence" value="ECO:0007669"/>
    <property type="project" value="UniProtKB-KW"/>
</dbReference>
<sequence length="89" mass="9861">MHENYNRKIRHICLPPPNEQFINQVGIVTGWGTIYYGGPESSKLMEVTVLVWKQEDCQAAYTQPIEETNLCAGVRSGGKDSCEGDSGDV</sequence>
<protein>
    <recommendedName>
        <fullName evidence="4">Peptidase S1 domain-containing protein</fullName>
    </recommendedName>
</protein>
<feature type="domain" description="Peptidase S1" evidence="4">
    <location>
        <begin position="1"/>
        <end position="89"/>
    </location>
</feature>
<name>A0A8J2KSR9_9HEXA</name>
<evidence type="ECO:0000313" key="5">
    <source>
        <dbReference type="EMBL" id="CAG7820190.1"/>
    </source>
</evidence>
<evidence type="ECO:0000259" key="4">
    <source>
        <dbReference type="PROSITE" id="PS50240"/>
    </source>
</evidence>
<evidence type="ECO:0000256" key="1">
    <source>
        <dbReference type="ARBA" id="ARBA00022670"/>
    </source>
</evidence>
<keyword evidence="1" id="KW-0645">Protease</keyword>
<dbReference type="GO" id="GO:0004252">
    <property type="term" value="F:serine-type endopeptidase activity"/>
    <property type="evidence" value="ECO:0007669"/>
    <property type="project" value="InterPro"/>
</dbReference>
<dbReference type="PANTHER" id="PTHR24264:SF54">
    <property type="entry name" value="PEPTIDASE S1 DOMAIN-CONTAINING PROTEIN"/>
    <property type="match status" value="1"/>
</dbReference>
<keyword evidence="6" id="KW-1185">Reference proteome</keyword>